<proteinExistence type="predicted"/>
<dbReference type="AlphaFoldDB" id="A0AAE3DCW2"/>
<organism evidence="1 2">
    <name type="scientific">Brotocaccenecus cirricatena</name>
    <dbReference type="NCBI Taxonomy" id="3064195"/>
    <lineage>
        <taxon>Bacteria</taxon>
        <taxon>Bacillati</taxon>
        <taxon>Bacillota</taxon>
        <taxon>Clostridia</taxon>
        <taxon>Eubacteriales</taxon>
        <taxon>Oscillospiraceae</taxon>
        <taxon>Brotocaccenecus</taxon>
    </lineage>
</organism>
<accession>A0AAE3DCW2</accession>
<evidence type="ECO:0000313" key="2">
    <source>
        <dbReference type="Proteomes" id="UP001199319"/>
    </source>
</evidence>
<protein>
    <submittedName>
        <fullName evidence="1">SIR2 family protein</fullName>
    </submittedName>
</protein>
<gene>
    <name evidence="1" type="ORF">LKD37_07680</name>
</gene>
<dbReference type="SUPFAM" id="SSF52467">
    <property type="entry name" value="DHS-like NAD/FAD-binding domain"/>
    <property type="match status" value="1"/>
</dbReference>
<dbReference type="Pfam" id="PF13289">
    <property type="entry name" value="SIR2_2"/>
    <property type="match status" value="1"/>
</dbReference>
<dbReference type="InterPro" id="IPR029035">
    <property type="entry name" value="DHS-like_NAD/FAD-binding_dom"/>
</dbReference>
<sequence>MDWVTAIKEIQKAQEDDRLVIFVGAGVSKNSGVPSWWELIRNFGDELGYSRCDTCQKKVADCPKSDCKDRYEYTQEEFLRIPEYYFQQDASENHADYFGLIQSALHCENGPNPIDDEILSVFPRHIITTNYDPLLEKSQSVNSLLYTVVARDSDLLAEANDRYIIKMHGDLDKPDTIVLKESDYIKYEQEHPLICTFIKSLLVNHTFIFLGYSLNDNNLNLIIGWINYFRELHGVKERPANFWLDSKPATPFEEARLESRNIYVVDLSSLPADLGEKAGVPSSITNGTGRKLFTFLRCITNPKITYQHIPLEDRIVEKYQLLKSYSKISHQDLIAVHPLGRTKFLDTELIFYEKPWYECIQKLLSDSHSVVSNVYRRAGISAIHFYESDSPFPVPDVYEPVDSLFQLYLDNNYSTLNATLETCKDLVQKMHYSHLLGKDKKHVEMLLSVITKANPPDDYVSVLLSKMRARIATLSYFERQENKTLELQRAFNTSPPERYKNAVSFLRMLFDSPAKNMQKMEDILSKHERRYAFDNRTTYFDHSYIGLWELKAYAYDYYFFFKENGIPLDYFSEPKEYFSYYLKALLCSYSPESKKMDFWGIGAHKEEHNYPIGEVDLDMLVKFTSPKTLKSWLKKYSVQKLKIEDGLDITQKFVNLCASLAHFRIRYWHEHIHCFAIILCSVDLGKNSVCAIFRALANVVIEASKSAPVMVEDVFDAIELIVNHISVKDVCAERTLLLDALLADAIYPLLIDRKNSSFGRIIRKYADEISQDNRDQFKRHIDGINDITQKVKKLYFFRSFYSKEFCTTFFGEHLDHLSAEQSFNLLTENILPFDEKCWAKFISTLEKQDAARKAQPGMRTFPDWLIVTIEECMILKLLGFDIDLTSLEPYAHYSEHLSFMVNPEAFDYSQVNTEHYMWQNLIYSKEYQPYFVEHKSAVLSDDLRKSFDLGVATEAQQKIVYGILLSQDELQRF</sequence>
<comment type="caution">
    <text evidence="1">The sequence shown here is derived from an EMBL/GenBank/DDBJ whole genome shotgun (WGS) entry which is preliminary data.</text>
</comment>
<reference evidence="1" key="1">
    <citation type="submission" date="2021-10" db="EMBL/GenBank/DDBJ databases">
        <title>Anaerobic single-cell dispensing facilitates the cultivation of human gut bacteria.</title>
        <authorList>
            <person name="Afrizal A."/>
        </authorList>
    </citation>
    <scope>NUCLEOTIDE SEQUENCE</scope>
    <source>
        <strain evidence="1">CLA-AA-H272</strain>
    </source>
</reference>
<evidence type="ECO:0000313" key="1">
    <source>
        <dbReference type="EMBL" id="MCC2129393.1"/>
    </source>
</evidence>
<dbReference type="Proteomes" id="UP001199319">
    <property type="component" value="Unassembled WGS sequence"/>
</dbReference>
<keyword evidence="2" id="KW-1185">Reference proteome</keyword>
<name>A0AAE3DCW2_9FIRM</name>
<dbReference type="EMBL" id="JAJEPW010000018">
    <property type="protein sequence ID" value="MCC2129393.1"/>
    <property type="molecule type" value="Genomic_DNA"/>
</dbReference>
<dbReference type="RefSeq" id="WP_302928674.1">
    <property type="nucleotide sequence ID" value="NZ_JAJEPW010000018.1"/>
</dbReference>